<feature type="non-terminal residue" evidence="1">
    <location>
        <position position="147"/>
    </location>
</feature>
<reference evidence="1 2" key="1">
    <citation type="journal article" date="2021" name="Nat. Plants">
        <title>The Taxus genome provides insights into paclitaxel biosynthesis.</title>
        <authorList>
            <person name="Xiong X."/>
            <person name="Gou J."/>
            <person name="Liao Q."/>
            <person name="Li Y."/>
            <person name="Zhou Q."/>
            <person name="Bi G."/>
            <person name="Li C."/>
            <person name="Du R."/>
            <person name="Wang X."/>
            <person name="Sun T."/>
            <person name="Guo L."/>
            <person name="Liang H."/>
            <person name="Lu P."/>
            <person name="Wu Y."/>
            <person name="Zhang Z."/>
            <person name="Ro D.K."/>
            <person name="Shang Y."/>
            <person name="Huang S."/>
            <person name="Yan J."/>
        </authorList>
    </citation>
    <scope>NUCLEOTIDE SEQUENCE [LARGE SCALE GENOMIC DNA]</scope>
    <source>
        <strain evidence="1">Ta-2019</strain>
    </source>
</reference>
<dbReference type="Proteomes" id="UP000824469">
    <property type="component" value="Unassembled WGS sequence"/>
</dbReference>
<comment type="caution">
    <text evidence="1">The sequence shown here is derived from an EMBL/GenBank/DDBJ whole genome shotgun (WGS) entry which is preliminary data.</text>
</comment>
<gene>
    <name evidence="1" type="ORF">KI387_001651</name>
</gene>
<organism evidence="1 2">
    <name type="scientific">Taxus chinensis</name>
    <name type="common">Chinese yew</name>
    <name type="synonym">Taxus wallichiana var. chinensis</name>
    <dbReference type="NCBI Taxonomy" id="29808"/>
    <lineage>
        <taxon>Eukaryota</taxon>
        <taxon>Viridiplantae</taxon>
        <taxon>Streptophyta</taxon>
        <taxon>Embryophyta</taxon>
        <taxon>Tracheophyta</taxon>
        <taxon>Spermatophyta</taxon>
        <taxon>Pinopsida</taxon>
        <taxon>Pinidae</taxon>
        <taxon>Conifers II</taxon>
        <taxon>Cupressales</taxon>
        <taxon>Taxaceae</taxon>
        <taxon>Taxus</taxon>
    </lineage>
</organism>
<dbReference type="AlphaFoldDB" id="A0AA38GVC2"/>
<protein>
    <submittedName>
        <fullName evidence="1">Uncharacterized protein</fullName>
    </submittedName>
</protein>
<keyword evidence="2" id="KW-1185">Reference proteome</keyword>
<accession>A0AA38GVC2</accession>
<evidence type="ECO:0000313" key="1">
    <source>
        <dbReference type="EMBL" id="KAH9329543.1"/>
    </source>
</evidence>
<evidence type="ECO:0000313" key="2">
    <source>
        <dbReference type="Proteomes" id="UP000824469"/>
    </source>
</evidence>
<proteinExistence type="predicted"/>
<dbReference type="EMBL" id="JAHRHJ020000001">
    <property type="protein sequence ID" value="KAH9329543.1"/>
    <property type="molecule type" value="Genomic_DNA"/>
</dbReference>
<name>A0AA38GVC2_TAXCH</name>
<sequence>MLIVSASDSFPVCLVSISRRIFVSEQSSSLFHVLDGGRAPSGGGCEDKATAWSSGAIPFKGRARSEGLTLIGQVYGASESGFHGGVLGGSPLFSSGVSSSVILATVKGGSVGNGGPGEAPLQQFVGVSRRVEVMAMVSSGMLGFRIE</sequence>